<dbReference type="Gene3D" id="3.40.1710.10">
    <property type="entry name" value="abc type-2 transporter like domain"/>
    <property type="match status" value="1"/>
</dbReference>
<keyword evidence="4 5" id="KW-0472">Membrane</keyword>
<proteinExistence type="predicted"/>
<accession>A0A2A6DZ49</accession>
<dbReference type="PANTHER" id="PTHR43027:SF2">
    <property type="entry name" value="TRANSPORT PERMEASE PROTEIN"/>
    <property type="match status" value="1"/>
</dbReference>
<comment type="subcellular location">
    <subcellularLocation>
        <location evidence="1">Membrane</location>
        <topology evidence="1">Multi-pass membrane protein</topology>
    </subcellularLocation>
</comment>
<dbReference type="Proteomes" id="UP000243688">
    <property type="component" value="Unassembled WGS sequence"/>
</dbReference>
<evidence type="ECO:0000313" key="8">
    <source>
        <dbReference type="Proteomes" id="UP000243688"/>
    </source>
</evidence>
<dbReference type="PROSITE" id="PS51012">
    <property type="entry name" value="ABC_TM2"/>
    <property type="match status" value="1"/>
</dbReference>
<gene>
    <name evidence="7" type="ORF">BLM47_09500</name>
</gene>
<dbReference type="GO" id="GO:0140359">
    <property type="term" value="F:ABC-type transporter activity"/>
    <property type="evidence" value="ECO:0007669"/>
    <property type="project" value="InterPro"/>
</dbReference>
<name>A0A2A6DZ49_9BACL</name>
<keyword evidence="2 5" id="KW-0812">Transmembrane</keyword>
<feature type="transmembrane region" description="Helical" evidence="5">
    <location>
        <begin position="286"/>
        <end position="306"/>
    </location>
</feature>
<dbReference type="AlphaFoldDB" id="A0A2A6DZ49"/>
<feature type="transmembrane region" description="Helical" evidence="5">
    <location>
        <begin position="228"/>
        <end position="246"/>
    </location>
</feature>
<dbReference type="EMBL" id="MOXJ01000021">
    <property type="protein sequence ID" value="PDO10034.1"/>
    <property type="molecule type" value="Genomic_DNA"/>
</dbReference>
<dbReference type="Pfam" id="PF12698">
    <property type="entry name" value="ABC2_membrane_3"/>
    <property type="match status" value="1"/>
</dbReference>
<organism evidence="7 8">
    <name type="scientific">Candidatus Reconcilbacillus cellulovorans</name>
    <dbReference type="NCBI Taxonomy" id="1906605"/>
    <lineage>
        <taxon>Bacteria</taxon>
        <taxon>Bacillati</taxon>
        <taxon>Bacillota</taxon>
        <taxon>Bacilli</taxon>
        <taxon>Bacillales</taxon>
        <taxon>Paenibacillaceae</taxon>
        <taxon>Candidatus Reconcilbacillus</taxon>
    </lineage>
</organism>
<sequence length="367" mass="39690">MRAYWQLTLAQLRLFVRNRQVLFWSLFFPLLFMGVFGAFMGDGGVRIEGLLVDEDRTDASKQVAEALSRYPSLKLKPASDRAEAEKAVRRGDAQLVVVVPSGYGAALEQALRGKSSGPAQLLILYDETNQNVSQLAIAAVGQAVDGISKAATGYRPAVVVRPEGVRAVRVRYIDFLVPGIVAMMIMSNNINGVAGQIASWRERGVLRRMRSTPLSAETFISAQITARLLLNGVQAVVVLLLGRLVFGTEVRGSWATVLFYVVLGTLTFMAIGFIIAGVAKTPESAGPIAGVVSLPMMFLGGVFFPVSDMPEWFQPVVNALPLAPLATALREVMNVGAGLGDTWREAALLGCWLLVSFAVAGRTFRWE</sequence>
<evidence type="ECO:0000256" key="1">
    <source>
        <dbReference type="ARBA" id="ARBA00004141"/>
    </source>
</evidence>
<protein>
    <submittedName>
        <fullName evidence="7">ABC transporter permease</fullName>
    </submittedName>
</protein>
<evidence type="ECO:0000256" key="3">
    <source>
        <dbReference type="ARBA" id="ARBA00022989"/>
    </source>
</evidence>
<reference evidence="7 8" key="1">
    <citation type="submission" date="2016-12" db="EMBL/GenBank/DDBJ databases">
        <title>Candidatus Reconcilibacillus cellulovorans genome.</title>
        <authorList>
            <person name="Kolinko S."/>
            <person name="Wu Y.-W."/>
            <person name="Tachea F."/>
            <person name="Denzel E."/>
            <person name="Hiras J."/>
            <person name="Baecker N."/>
            <person name="Chan L.J."/>
            <person name="Eichorst S.A."/>
            <person name="Frey D."/>
            <person name="Adams P.D."/>
            <person name="Pray T."/>
            <person name="Tanjore D."/>
            <person name="Petzold C.J."/>
            <person name="Gladden J.M."/>
            <person name="Simmons B.A."/>
            <person name="Singer S.W."/>
        </authorList>
    </citation>
    <scope>NUCLEOTIDE SEQUENCE [LARGE SCALE GENOMIC DNA]</scope>
    <source>
        <strain evidence="7">JTherm</strain>
    </source>
</reference>
<dbReference type="GO" id="GO:0016020">
    <property type="term" value="C:membrane"/>
    <property type="evidence" value="ECO:0007669"/>
    <property type="project" value="UniProtKB-SubCell"/>
</dbReference>
<dbReference type="PANTHER" id="PTHR43027">
    <property type="entry name" value="DOXORUBICIN RESISTANCE ABC TRANSPORTER PERMEASE PROTEIN DRRC-RELATED"/>
    <property type="match status" value="1"/>
</dbReference>
<feature type="transmembrane region" description="Helical" evidence="5">
    <location>
        <begin position="21"/>
        <end position="41"/>
    </location>
</feature>
<evidence type="ECO:0000256" key="2">
    <source>
        <dbReference type="ARBA" id="ARBA00022692"/>
    </source>
</evidence>
<keyword evidence="3 5" id="KW-1133">Transmembrane helix</keyword>
<dbReference type="InterPro" id="IPR013525">
    <property type="entry name" value="ABC2_TM"/>
</dbReference>
<feature type="transmembrane region" description="Helical" evidence="5">
    <location>
        <begin position="175"/>
        <end position="200"/>
    </location>
</feature>
<evidence type="ECO:0000256" key="5">
    <source>
        <dbReference type="SAM" id="Phobius"/>
    </source>
</evidence>
<dbReference type="InterPro" id="IPR047817">
    <property type="entry name" value="ABC2_TM_bact-type"/>
</dbReference>
<evidence type="ECO:0000313" key="7">
    <source>
        <dbReference type="EMBL" id="PDO10034.1"/>
    </source>
</evidence>
<dbReference type="InterPro" id="IPR052902">
    <property type="entry name" value="ABC-2_transporter"/>
</dbReference>
<feature type="transmembrane region" description="Helical" evidence="5">
    <location>
        <begin position="258"/>
        <end position="279"/>
    </location>
</feature>
<feature type="domain" description="ABC transmembrane type-2" evidence="6">
    <location>
        <begin position="134"/>
        <end position="367"/>
    </location>
</feature>
<evidence type="ECO:0000259" key="6">
    <source>
        <dbReference type="PROSITE" id="PS51012"/>
    </source>
</evidence>
<comment type="caution">
    <text evidence="7">The sequence shown here is derived from an EMBL/GenBank/DDBJ whole genome shotgun (WGS) entry which is preliminary data.</text>
</comment>
<evidence type="ECO:0000256" key="4">
    <source>
        <dbReference type="ARBA" id="ARBA00023136"/>
    </source>
</evidence>
<feature type="transmembrane region" description="Helical" evidence="5">
    <location>
        <begin position="346"/>
        <end position="364"/>
    </location>
</feature>